<reference evidence="2" key="1">
    <citation type="submission" date="2019-08" db="EMBL/GenBank/DDBJ databases">
        <authorList>
            <person name="Kucharzyk K."/>
            <person name="Murdoch R.W."/>
            <person name="Higgins S."/>
            <person name="Loffler F."/>
        </authorList>
    </citation>
    <scope>NUCLEOTIDE SEQUENCE</scope>
</reference>
<name>A0A645A9W0_9ZZZZ</name>
<organism evidence="2">
    <name type="scientific">bioreactor metagenome</name>
    <dbReference type="NCBI Taxonomy" id="1076179"/>
    <lineage>
        <taxon>unclassified sequences</taxon>
        <taxon>metagenomes</taxon>
        <taxon>ecological metagenomes</taxon>
    </lineage>
</organism>
<evidence type="ECO:0000313" key="2">
    <source>
        <dbReference type="EMBL" id="MPM46514.1"/>
    </source>
</evidence>
<sequence>MPHRSRQLGHRSHLGNHAAALSLHHGQGDMHALDESQHAVEFCQALSGSECPRANRGGFLGAGERAASIVQQLTHGGEAALQLSDALGIAVQQPLAQPPHDARRLQDRIRHIASGARHDVGWQDHGGQQRHGRTDDGTQEPLESG</sequence>
<accession>A0A645A9W0</accession>
<dbReference type="AlphaFoldDB" id="A0A645A9W0"/>
<proteinExistence type="predicted"/>
<gene>
    <name evidence="2" type="ORF">SDC9_93217</name>
</gene>
<dbReference type="EMBL" id="VSSQ01011310">
    <property type="protein sequence ID" value="MPM46514.1"/>
    <property type="molecule type" value="Genomic_DNA"/>
</dbReference>
<evidence type="ECO:0000256" key="1">
    <source>
        <dbReference type="SAM" id="MobiDB-lite"/>
    </source>
</evidence>
<feature type="region of interest" description="Disordered" evidence="1">
    <location>
        <begin position="115"/>
        <end position="145"/>
    </location>
</feature>
<comment type="caution">
    <text evidence="2">The sequence shown here is derived from an EMBL/GenBank/DDBJ whole genome shotgun (WGS) entry which is preliminary data.</text>
</comment>
<protein>
    <submittedName>
        <fullName evidence="2">Uncharacterized protein</fullName>
    </submittedName>
</protein>